<evidence type="ECO:0000259" key="2">
    <source>
        <dbReference type="Pfam" id="PF08327"/>
    </source>
</evidence>
<dbReference type="RefSeq" id="WP_103314351.1">
    <property type="nucleotide sequence ID" value="NZ_PPPD01000006.1"/>
</dbReference>
<protein>
    <submittedName>
        <fullName evidence="3">ATPase</fullName>
    </submittedName>
</protein>
<evidence type="ECO:0000256" key="1">
    <source>
        <dbReference type="ARBA" id="ARBA00006817"/>
    </source>
</evidence>
<dbReference type="SUPFAM" id="SSF55961">
    <property type="entry name" value="Bet v1-like"/>
    <property type="match status" value="1"/>
</dbReference>
<dbReference type="Gene3D" id="3.30.530.20">
    <property type="match status" value="1"/>
</dbReference>
<dbReference type="InterPro" id="IPR023393">
    <property type="entry name" value="START-like_dom_sf"/>
</dbReference>
<feature type="domain" description="Activator of Hsp90 ATPase homologue 1/2-like C-terminal" evidence="2">
    <location>
        <begin position="24"/>
        <end position="154"/>
    </location>
</feature>
<dbReference type="Pfam" id="PF08327">
    <property type="entry name" value="AHSA1"/>
    <property type="match status" value="1"/>
</dbReference>
<evidence type="ECO:0000313" key="4">
    <source>
        <dbReference type="Proteomes" id="UP000236379"/>
    </source>
</evidence>
<organism evidence="3 4">
    <name type="scientific">Deinococcus koreensis</name>
    <dbReference type="NCBI Taxonomy" id="2054903"/>
    <lineage>
        <taxon>Bacteria</taxon>
        <taxon>Thermotogati</taxon>
        <taxon>Deinococcota</taxon>
        <taxon>Deinococci</taxon>
        <taxon>Deinococcales</taxon>
        <taxon>Deinococcaceae</taxon>
        <taxon>Deinococcus</taxon>
    </lineage>
</organism>
<accession>A0A2K3URS3</accession>
<sequence>MQPTDAAEPEQSRQIETTRLIRGPRSLVFRAWTEARHLDRWFGPRGFTTTTHALEFRVGGVWAFDMRGPDGTVYPNHIEWREIVPVQRIAFRHGAHAHDQAAFDVTVRFVDRGEQTELTLRTVFRSTAERDAAVDRHGAAEGAQQTLERLERFVDEFQAPST</sequence>
<reference evidence="3 4" key="1">
    <citation type="submission" date="2018-01" db="EMBL/GenBank/DDBJ databases">
        <title>Deinococcus koreensis sp. nov., a radiation-resistant bacterium isolated from river water.</title>
        <authorList>
            <person name="Choi A."/>
        </authorList>
    </citation>
    <scope>NUCLEOTIDE SEQUENCE [LARGE SCALE GENOMIC DNA]</scope>
    <source>
        <strain evidence="3 4">SJW1-2</strain>
    </source>
</reference>
<dbReference type="AlphaFoldDB" id="A0A2K3URS3"/>
<name>A0A2K3URS3_9DEIO</name>
<comment type="similarity">
    <text evidence="1">Belongs to the AHA1 family.</text>
</comment>
<dbReference type="Proteomes" id="UP000236379">
    <property type="component" value="Unassembled WGS sequence"/>
</dbReference>
<proteinExistence type="inferred from homology"/>
<gene>
    <name evidence="3" type="ORF">CVO96_20595</name>
</gene>
<keyword evidence="4" id="KW-1185">Reference proteome</keyword>
<dbReference type="EMBL" id="PPPD01000006">
    <property type="protein sequence ID" value="PNY79200.1"/>
    <property type="molecule type" value="Genomic_DNA"/>
</dbReference>
<dbReference type="OrthoDB" id="118413at2"/>
<evidence type="ECO:0000313" key="3">
    <source>
        <dbReference type="EMBL" id="PNY79200.1"/>
    </source>
</evidence>
<dbReference type="InterPro" id="IPR013538">
    <property type="entry name" value="ASHA1/2-like_C"/>
</dbReference>
<comment type="caution">
    <text evidence="3">The sequence shown here is derived from an EMBL/GenBank/DDBJ whole genome shotgun (WGS) entry which is preliminary data.</text>
</comment>